<sequence>MASDSTSYPLSRTPPRNGTTQYPKHVSPAQAIAEAWSKETPESQQYWRVADVRARERYLSSLVWSRPKPVAVSKM</sequence>
<evidence type="ECO:0000256" key="1">
    <source>
        <dbReference type="SAM" id="MobiDB-lite"/>
    </source>
</evidence>
<protein>
    <submittedName>
        <fullName evidence="2">Uncharacterized protein</fullName>
    </submittedName>
</protein>
<gene>
    <name evidence="2" type="ORF">BXZ70DRAFT_912276</name>
</gene>
<keyword evidence="3" id="KW-1185">Reference proteome</keyword>
<dbReference type="EMBL" id="JAEVFJ010000001">
    <property type="protein sequence ID" value="KAH8107713.1"/>
    <property type="molecule type" value="Genomic_DNA"/>
</dbReference>
<feature type="region of interest" description="Disordered" evidence="1">
    <location>
        <begin position="1"/>
        <end position="26"/>
    </location>
</feature>
<dbReference type="AlphaFoldDB" id="A0A8K0UY72"/>
<organism evidence="2 3">
    <name type="scientific">Cristinia sonorae</name>
    <dbReference type="NCBI Taxonomy" id="1940300"/>
    <lineage>
        <taxon>Eukaryota</taxon>
        <taxon>Fungi</taxon>
        <taxon>Dikarya</taxon>
        <taxon>Basidiomycota</taxon>
        <taxon>Agaricomycotina</taxon>
        <taxon>Agaricomycetes</taxon>
        <taxon>Agaricomycetidae</taxon>
        <taxon>Agaricales</taxon>
        <taxon>Pleurotineae</taxon>
        <taxon>Stephanosporaceae</taxon>
        <taxon>Cristinia</taxon>
    </lineage>
</organism>
<evidence type="ECO:0000313" key="3">
    <source>
        <dbReference type="Proteomes" id="UP000813824"/>
    </source>
</evidence>
<dbReference type="Proteomes" id="UP000813824">
    <property type="component" value="Unassembled WGS sequence"/>
</dbReference>
<evidence type="ECO:0000313" key="2">
    <source>
        <dbReference type="EMBL" id="KAH8107713.1"/>
    </source>
</evidence>
<reference evidence="2" key="1">
    <citation type="journal article" date="2021" name="New Phytol.">
        <title>Evolutionary innovations through gain and loss of genes in the ectomycorrhizal Boletales.</title>
        <authorList>
            <person name="Wu G."/>
            <person name="Miyauchi S."/>
            <person name="Morin E."/>
            <person name="Kuo A."/>
            <person name="Drula E."/>
            <person name="Varga T."/>
            <person name="Kohler A."/>
            <person name="Feng B."/>
            <person name="Cao Y."/>
            <person name="Lipzen A."/>
            <person name="Daum C."/>
            <person name="Hundley H."/>
            <person name="Pangilinan J."/>
            <person name="Johnson J."/>
            <person name="Barry K."/>
            <person name="LaButti K."/>
            <person name="Ng V."/>
            <person name="Ahrendt S."/>
            <person name="Min B."/>
            <person name="Choi I.G."/>
            <person name="Park H."/>
            <person name="Plett J.M."/>
            <person name="Magnuson J."/>
            <person name="Spatafora J.W."/>
            <person name="Nagy L.G."/>
            <person name="Henrissat B."/>
            <person name="Grigoriev I.V."/>
            <person name="Yang Z.L."/>
            <person name="Xu J."/>
            <person name="Martin F.M."/>
        </authorList>
    </citation>
    <scope>NUCLEOTIDE SEQUENCE</scope>
    <source>
        <strain evidence="2">KKN 215</strain>
    </source>
</reference>
<comment type="caution">
    <text evidence="2">The sequence shown here is derived from an EMBL/GenBank/DDBJ whole genome shotgun (WGS) entry which is preliminary data.</text>
</comment>
<dbReference type="OrthoDB" id="3220849at2759"/>
<name>A0A8K0UY72_9AGAR</name>
<accession>A0A8K0UY72</accession>
<proteinExistence type="predicted"/>
<feature type="compositionally biased region" description="Polar residues" evidence="1">
    <location>
        <begin position="1"/>
        <end position="22"/>
    </location>
</feature>